<evidence type="ECO:0000256" key="2">
    <source>
        <dbReference type="ARBA" id="ARBA00010112"/>
    </source>
</evidence>
<dbReference type="Proteomes" id="UP000008068">
    <property type="component" value="Unassembled WGS sequence"/>
</dbReference>
<feature type="chain" id="PRO_5003402978" evidence="5">
    <location>
        <begin position="17"/>
        <end position="186"/>
    </location>
</feature>
<evidence type="ECO:0000256" key="1">
    <source>
        <dbReference type="ARBA" id="ARBA00004613"/>
    </source>
</evidence>
<dbReference type="GO" id="GO:0009986">
    <property type="term" value="C:cell surface"/>
    <property type="evidence" value="ECO:0007669"/>
    <property type="project" value="InterPro"/>
</dbReference>
<keyword evidence="7" id="KW-1185">Reference proteome</keyword>
<evidence type="ECO:0000256" key="5">
    <source>
        <dbReference type="SAM" id="SignalP"/>
    </source>
</evidence>
<reference evidence="7" key="1">
    <citation type="submission" date="2011-07" db="EMBL/GenBank/DDBJ databases">
        <authorList>
            <consortium name="Caenorhabditis brenneri Sequencing and Analysis Consortium"/>
            <person name="Wilson R.K."/>
        </authorList>
    </citation>
    <scope>NUCLEOTIDE SEQUENCE [LARGE SCALE GENOMIC DNA]</scope>
    <source>
        <strain evidence="7">PB2801</strain>
    </source>
</reference>
<evidence type="ECO:0000313" key="6">
    <source>
        <dbReference type="EMBL" id="EGT30945.1"/>
    </source>
</evidence>
<dbReference type="eggNOG" id="ENOG502TK1A">
    <property type="taxonomic scope" value="Eukaryota"/>
</dbReference>
<dbReference type="GO" id="GO:0005576">
    <property type="term" value="C:extracellular region"/>
    <property type="evidence" value="ECO:0007669"/>
    <property type="project" value="UniProtKB-SubCell"/>
</dbReference>
<evidence type="ECO:0000256" key="4">
    <source>
        <dbReference type="ARBA" id="ARBA00022729"/>
    </source>
</evidence>
<dbReference type="InterPro" id="IPR001534">
    <property type="entry name" value="Transthyretin-like"/>
</dbReference>
<sequence>MLYQLLLLTLFVATSAEEYRKPSSFEKMMTVPKYASVWVSGQLMCHGKPYANETVQIFEKNYVFSDKKFAETQTDSEGRFEIGELWMEESWPFFIKPYVYIPNYCDSVMNDDGKRCINSGVQINFDYNMINIFDFDGPLIFFLSRPPPKKLIVGPLELSGNPATERLGLGSWFGGWLASEKECRDY</sequence>
<comment type="subcellular location">
    <subcellularLocation>
        <location evidence="1">Secreted</location>
    </subcellularLocation>
</comment>
<gene>
    <name evidence="6" type="ORF">CAEBREN_01776</name>
</gene>
<dbReference type="OMA" id="FLVNTHY"/>
<name>G0M9D2_CAEBE</name>
<dbReference type="AlphaFoldDB" id="G0M9D2"/>
<dbReference type="EMBL" id="GL379787">
    <property type="protein sequence ID" value="EGT30945.1"/>
    <property type="molecule type" value="Genomic_DNA"/>
</dbReference>
<dbReference type="PANTHER" id="PTHR21700:SF43">
    <property type="entry name" value="TRANSTHYRETIN-RELATED FAMILY DOMAIN-RELATED"/>
    <property type="match status" value="1"/>
</dbReference>
<dbReference type="Pfam" id="PF01060">
    <property type="entry name" value="TTR-52"/>
    <property type="match status" value="1"/>
</dbReference>
<keyword evidence="3" id="KW-0964">Secreted</keyword>
<dbReference type="HOGENOM" id="CLU_121109_2_0_1"/>
<protein>
    <submittedName>
        <fullName evidence="6">Uncharacterized protein</fullName>
    </submittedName>
</protein>
<keyword evidence="4 5" id="KW-0732">Signal</keyword>
<dbReference type="InParanoid" id="G0M9D2"/>
<organism evidence="7">
    <name type="scientific">Caenorhabditis brenneri</name>
    <name type="common">Nematode worm</name>
    <dbReference type="NCBI Taxonomy" id="135651"/>
    <lineage>
        <taxon>Eukaryota</taxon>
        <taxon>Metazoa</taxon>
        <taxon>Ecdysozoa</taxon>
        <taxon>Nematoda</taxon>
        <taxon>Chromadorea</taxon>
        <taxon>Rhabditida</taxon>
        <taxon>Rhabditina</taxon>
        <taxon>Rhabditomorpha</taxon>
        <taxon>Rhabditoidea</taxon>
        <taxon>Rhabditidae</taxon>
        <taxon>Peloderinae</taxon>
        <taxon>Caenorhabditis</taxon>
    </lineage>
</organism>
<dbReference type="PANTHER" id="PTHR21700">
    <property type="entry name" value="TRANSTHYRETIN-LIKE FAMILY PROTEIN-RELATED"/>
    <property type="match status" value="1"/>
</dbReference>
<dbReference type="OrthoDB" id="5771181at2759"/>
<feature type="signal peptide" evidence="5">
    <location>
        <begin position="1"/>
        <end position="16"/>
    </location>
</feature>
<evidence type="ECO:0000313" key="7">
    <source>
        <dbReference type="Proteomes" id="UP000008068"/>
    </source>
</evidence>
<accession>G0M9D2</accession>
<dbReference type="InterPro" id="IPR038479">
    <property type="entry name" value="Transthyretin-like_sf"/>
</dbReference>
<dbReference type="Gene3D" id="2.60.40.3330">
    <property type="match status" value="1"/>
</dbReference>
<evidence type="ECO:0000256" key="3">
    <source>
        <dbReference type="ARBA" id="ARBA00022525"/>
    </source>
</evidence>
<comment type="similarity">
    <text evidence="2">Belongs to the nematode transthyretin-like family.</text>
</comment>
<proteinExistence type="inferred from homology"/>